<evidence type="ECO:0000256" key="2">
    <source>
        <dbReference type="ARBA" id="ARBA00023125"/>
    </source>
</evidence>
<dbReference type="SUPFAM" id="SSF46785">
    <property type="entry name" value="Winged helix' DNA-binding domain"/>
    <property type="match status" value="1"/>
</dbReference>
<dbReference type="RefSeq" id="WP_013457586.1">
    <property type="nucleotide sequence ID" value="NZ_BJXN01000010.1"/>
</dbReference>
<dbReference type="InterPro" id="IPR002577">
    <property type="entry name" value="HTH_HxlR"/>
</dbReference>
<evidence type="ECO:0000259" key="4">
    <source>
        <dbReference type="PROSITE" id="PS51118"/>
    </source>
</evidence>
<dbReference type="GO" id="GO:0003677">
    <property type="term" value="F:DNA binding"/>
    <property type="evidence" value="ECO:0007669"/>
    <property type="project" value="UniProtKB-KW"/>
</dbReference>
<evidence type="ECO:0000313" key="5">
    <source>
        <dbReference type="EMBL" id="GEM90168.1"/>
    </source>
</evidence>
<keyword evidence="2" id="KW-0238">DNA-binding</keyword>
<evidence type="ECO:0000256" key="1">
    <source>
        <dbReference type="ARBA" id="ARBA00023015"/>
    </source>
</evidence>
<keyword evidence="1" id="KW-0805">Transcription regulation</keyword>
<dbReference type="InterPro" id="IPR036388">
    <property type="entry name" value="WH-like_DNA-bd_sf"/>
</dbReference>
<accession>A0A511RKJ3</accession>
<feature type="domain" description="HTH hxlR-type" evidence="4">
    <location>
        <begin position="5"/>
        <end position="95"/>
    </location>
</feature>
<dbReference type="EMBL" id="BJXN01000010">
    <property type="protein sequence ID" value="GEM90168.1"/>
    <property type="molecule type" value="Genomic_DNA"/>
</dbReference>
<organism evidence="5 6">
    <name type="scientific">Oceanithermus desulfurans NBRC 100063</name>
    <dbReference type="NCBI Taxonomy" id="1227550"/>
    <lineage>
        <taxon>Bacteria</taxon>
        <taxon>Thermotogati</taxon>
        <taxon>Deinococcota</taxon>
        <taxon>Deinococci</taxon>
        <taxon>Thermales</taxon>
        <taxon>Thermaceae</taxon>
        <taxon>Oceanithermus</taxon>
    </lineage>
</organism>
<dbReference type="PROSITE" id="PS51118">
    <property type="entry name" value="HTH_HXLR"/>
    <property type="match status" value="1"/>
</dbReference>
<dbReference type="AlphaFoldDB" id="A0A511RKJ3"/>
<dbReference type="PANTHER" id="PTHR33204">
    <property type="entry name" value="TRANSCRIPTIONAL REGULATOR, MARR FAMILY"/>
    <property type="match status" value="1"/>
</dbReference>
<dbReference type="Proteomes" id="UP000321827">
    <property type="component" value="Unassembled WGS sequence"/>
</dbReference>
<dbReference type="InterPro" id="IPR036390">
    <property type="entry name" value="WH_DNA-bd_sf"/>
</dbReference>
<dbReference type="PANTHER" id="PTHR33204:SF18">
    <property type="entry name" value="TRANSCRIPTIONAL REGULATORY PROTEIN"/>
    <property type="match status" value="1"/>
</dbReference>
<dbReference type="Pfam" id="PF01638">
    <property type="entry name" value="HxlR"/>
    <property type="match status" value="1"/>
</dbReference>
<evidence type="ECO:0000313" key="6">
    <source>
        <dbReference type="Proteomes" id="UP000321827"/>
    </source>
</evidence>
<dbReference type="Gene3D" id="1.10.10.10">
    <property type="entry name" value="Winged helix-like DNA-binding domain superfamily/Winged helix DNA-binding domain"/>
    <property type="match status" value="1"/>
</dbReference>
<reference evidence="5 6" key="1">
    <citation type="submission" date="2019-07" db="EMBL/GenBank/DDBJ databases">
        <title>Whole genome shotgun sequence of Oceanithermus desulfurans NBRC 100063.</title>
        <authorList>
            <person name="Hosoyama A."/>
            <person name="Uohara A."/>
            <person name="Ohji S."/>
            <person name="Ichikawa N."/>
        </authorList>
    </citation>
    <scope>NUCLEOTIDE SEQUENCE [LARGE SCALE GENOMIC DNA]</scope>
    <source>
        <strain evidence="5 6">NBRC 100063</strain>
    </source>
</reference>
<keyword evidence="3" id="KW-0804">Transcription</keyword>
<dbReference type="OrthoDB" id="9791143at2"/>
<dbReference type="InterPro" id="IPR011991">
    <property type="entry name" value="ArsR-like_HTH"/>
</dbReference>
<proteinExistence type="predicted"/>
<comment type="caution">
    <text evidence="5">The sequence shown here is derived from an EMBL/GenBank/DDBJ whole genome shotgun (WGS) entry which is preliminary data.</text>
</comment>
<protein>
    <submittedName>
        <fullName evidence="5">Transcriptional regulator</fullName>
    </submittedName>
</protein>
<evidence type="ECO:0000256" key="3">
    <source>
        <dbReference type="ARBA" id="ARBA00023163"/>
    </source>
</evidence>
<gene>
    <name evidence="5" type="ORF">ODE01S_16020</name>
</gene>
<dbReference type="CDD" id="cd00090">
    <property type="entry name" value="HTH_ARSR"/>
    <property type="match status" value="1"/>
</dbReference>
<name>A0A511RKJ3_9DEIN</name>
<sequence>MEDYRKFKLVLKAIAHEAGWDIINAVSQGPTRFTNLERATKVSPRTLSERLKELAELGLIERKAYPEVPPRVEYTLTPLGKELLDTLYKLAKKIG</sequence>